<dbReference type="Proteomes" id="UP001652622">
    <property type="component" value="Unplaced"/>
</dbReference>
<protein>
    <submittedName>
        <fullName evidence="3">Tubulin polyglutamylase TTLL11 isoform X6</fullName>
    </submittedName>
</protein>
<evidence type="ECO:0000256" key="1">
    <source>
        <dbReference type="SAM" id="MobiDB-lite"/>
    </source>
</evidence>
<dbReference type="PANTHER" id="PTHR12241">
    <property type="entry name" value="TUBULIN POLYGLUTAMYLASE"/>
    <property type="match status" value="1"/>
</dbReference>
<sequence>MKNLKPILLEVNANPSMKIEHEQEVSPGVTQYIPSPVDEEVKVAVIRDTLRLVDPHKKKKKQQQQQEEEEEEEPAEQPSAELVELAAQDEESFFQEELENKPELGESPPPEAKPPAVCLKEVFPKYAKQFSYLRLVERIAALFIRFLGVKGTTKLGPTGFRMFIRNSKISNSGFSMAAGDILYIDITRRGIGPSMDQREAGMSLQAFVEAICLLAQRRYKSLSLHEQVELLLDFCEYNLAVLDEKRLACSRSLSTTQATLVTCPQDGLQLSPATPGSAAFQRTQKFVDCRSSQP</sequence>
<reference evidence="3" key="1">
    <citation type="submission" date="2025-08" db="UniProtKB">
        <authorList>
            <consortium name="RefSeq"/>
        </authorList>
    </citation>
    <scope>IDENTIFICATION</scope>
    <source>
        <tissue evidence="3">Blood</tissue>
    </source>
</reference>
<dbReference type="GeneID" id="117676606"/>
<dbReference type="PANTHER" id="PTHR12241:SF154">
    <property type="entry name" value="TUBULIN POLYGLUTAMYLASE TTLL11"/>
    <property type="match status" value="1"/>
</dbReference>
<feature type="region of interest" description="Disordered" evidence="1">
    <location>
        <begin position="94"/>
        <end position="113"/>
    </location>
</feature>
<name>A0ABM3YUR7_PANGU</name>
<gene>
    <name evidence="3" type="primary">TTLL11</name>
</gene>
<evidence type="ECO:0000313" key="3">
    <source>
        <dbReference type="RefSeq" id="XP_060539865.1"/>
    </source>
</evidence>
<feature type="compositionally biased region" description="Acidic residues" evidence="1">
    <location>
        <begin position="66"/>
        <end position="75"/>
    </location>
</feature>
<dbReference type="Gene3D" id="3.30.470.20">
    <property type="entry name" value="ATP-grasp fold, B domain"/>
    <property type="match status" value="1"/>
</dbReference>
<dbReference type="RefSeq" id="XP_060539865.1">
    <property type="nucleotide sequence ID" value="XM_060683882.1"/>
</dbReference>
<feature type="region of interest" description="Disordered" evidence="1">
    <location>
        <begin position="54"/>
        <end position="79"/>
    </location>
</feature>
<organism evidence="2 3">
    <name type="scientific">Pantherophis guttatus</name>
    <name type="common">Corn snake</name>
    <name type="synonym">Elaphe guttata</name>
    <dbReference type="NCBI Taxonomy" id="94885"/>
    <lineage>
        <taxon>Eukaryota</taxon>
        <taxon>Metazoa</taxon>
        <taxon>Chordata</taxon>
        <taxon>Craniata</taxon>
        <taxon>Vertebrata</taxon>
        <taxon>Euteleostomi</taxon>
        <taxon>Lepidosauria</taxon>
        <taxon>Squamata</taxon>
        <taxon>Bifurcata</taxon>
        <taxon>Unidentata</taxon>
        <taxon>Episquamata</taxon>
        <taxon>Toxicofera</taxon>
        <taxon>Serpentes</taxon>
        <taxon>Colubroidea</taxon>
        <taxon>Colubridae</taxon>
        <taxon>Colubrinae</taxon>
        <taxon>Pantherophis</taxon>
    </lineage>
</organism>
<accession>A0ABM3YUR7</accession>
<keyword evidence="2" id="KW-1185">Reference proteome</keyword>
<proteinExistence type="predicted"/>
<evidence type="ECO:0000313" key="2">
    <source>
        <dbReference type="Proteomes" id="UP001652622"/>
    </source>
</evidence>